<protein>
    <submittedName>
        <fullName evidence="2">YlxQ-related RNA-binding protein</fullName>
    </submittedName>
</protein>
<dbReference type="KEGG" id="wco:G7084_06290"/>
<accession>A0A6G8B0U3</accession>
<keyword evidence="3" id="KW-1185">Reference proteome</keyword>
<dbReference type="SUPFAM" id="SSF55315">
    <property type="entry name" value="L30e-like"/>
    <property type="match status" value="1"/>
</dbReference>
<gene>
    <name evidence="2" type="ORF">G7084_06290</name>
</gene>
<proteinExistence type="predicted"/>
<dbReference type="RefSeq" id="WP_166011072.1">
    <property type="nucleotide sequence ID" value="NZ_CP049888.1"/>
</dbReference>
<dbReference type="Gene3D" id="3.30.1330.30">
    <property type="match status" value="1"/>
</dbReference>
<dbReference type="Pfam" id="PF01248">
    <property type="entry name" value="Ribosomal_L7Ae"/>
    <property type="match status" value="1"/>
</dbReference>
<evidence type="ECO:0000313" key="2">
    <source>
        <dbReference type="EMBL" id="QIL50961.1"/>
    </source>
</evidence>
<dbReference type="Proteomes" id="UP000500741">
    <property type="component" value="Chromosome"/>
</dbReference>
<evidence type="ECO:0000313" key="3">
    <source>
        <dbReference type="Proteomes" id="UP000500741"/>
    </source>
</evidence>
<dbReference type="InterPro" id="IPR029064">
    <property type="entry name" value="Ribosomal_eL30-like_sf"/>
</dbReference>
<organism evidence="2 3">
    <name type="scientific">Weissella coleopterorum</name>
    <dbReference type="NCBI Taxonomy" id="2714949"/>
    <lineage>
        <taxon>Bacteria</taxon>
        <taxon>Bacillati</taxon>
        <taxon>Bacillota</taxon>
        <taxon>Bacilli</taxon>
        <taxon>Lactobacillales</taxon>
        <taxon>Lactobacillaceae</taxon>
        <taxon>Weissella</taxon>
    </lineage>
</organism>
<dbReference type="NCBIfam" id="NF005585">
    <property type="entry name" value="PRK07283.1"/>
    <property type="match status" value="1"/>
</dbReference>
<feature type="domain" description="Ribosomal protein eL8/eL30/eS12/Gadd45" evidence="1">
    <location>
        <begin position="6"/>
        <end position="94"/>
    </location>
</feature>
<dbReference type="InterPro" id="IPR004038">
    <property type="entry name" value="Ribosomal_eL8/eL30/eS12/Gad45"/>
</dbReference>
<reference evidence="2 3" key="1">
    <citation type="submission" date="2020-03" db="EMBL/GenBank/DDBJ databases">
        <title>Weissella sp. nov., isolated from Cybister lewisianus.</title>
        <authorList>
            <person name="Hyun D.-W."/>
            <person name="Bae J.-W."/>
        </authorList>
    </citation>
    <scope>NUCLEOTIDE SEQUENCE [LARGE SCALE GENOMIC DNA]</scope>
    <source>
        <strain evidence="2 3">HDW19</strain>
    </source>
</reference>
<dbReference type="AlphaFoldDB" id="A0A6G8B0U3"/>
<name>A0A6G8B0U3_9LACO</name>
<evidence type="ECO:0000259" key="1">
    <source>
        <dbReference type="Pfam" id="PF01248"/>
    </source>
</evidence>
<dbReference type="EMBL" id="CP049888">
    <property type="protein sequence ID" value="QIL50961.1"/>
    <property type="molecule type" value="Genomic_DNA"/>
</dbReference>
<sequence length="106" mass="11788">MDNKQKLLNLLGLARRAGKLVTGEDMVLKAVRNGKVQLVFFAQDGGNSTKKKFTNKTQSYNVAFSTTLTRQEIADATGMARSLVAVADRGFAKKMKEYLKQEEETQ</sequence>